<dbReference type="EMBL" id="JAAWVO010014709">
    <property type="protein sequence ID" value="MBN3314236.1"/>
    <property type="molecule type" value="Genomic_DNA"/>
</dbReference>
<keyword evidence="6" id="KW-1133">Transmembrane helix</keyword>
<dbReference type="PROSITE" id="PS00518">
    <property type="entry name" value="ZF_RING_1"/>
    <property type="match status" value="1"/>
</dbReference>
<evidence type="ECO:0000313" key="8">
    <source>
        <dbReference type="EMBL" id="MBN3314236.1"/>
    </source>
</evidence>
<feature type="transmembrane region" description="Helical" evidence="6">
    <location>
        <begin position="185"/>
        <end position="205"/>
    </location>
</feature>
<proteinExistence type="predicted"/>
<feature type="non-terminal residue" evidence="8">
    <location>
        <position position="1"/>
    </location>
</feature>
<evidence type="ECO:0000256" key="4">
    <source>
        <dbReference type="PROSITE-ProRule" id="PRU00175"/>
    </source>
</evidence>
<name>A0A8J7NNB3_ATRSP</name>
<feature type="domain" description="RING-type" evidence="7">
    <location>
        <begin position="15"/>
        <end position="64"/>
    </location>
</feature>
<dbReference type="PANTHER" id="PTHR47095:SF1">
    <property type="entry name" value="RING FINGER PROTEIN 222"/>
    <property type="match status" value="1"/>
</dbReference>
<evidence type="ECO:0000256" key="1">
    <source>
        <dbReference type="ARBA" id="ARBA00022723"/>
    </source>
</evidence>
<evidence type="ECO:0000259" key="7">
    <source>
        <dbReference type="PROSITE" id="PS50089"/>
    </source>
</evidence>
<dbReference type="CDD" id="cd16564">
    <property type="entry name" value="RING-HC_RNF222"/>
    <property type="match status" value="1"/>
</dbReference>
<feature type="non-terminal residue" evidence="8">
    <location>
        <position position="211"/>
    </location>
</feature>
<dbReference type="SMART" id="SM00184">
    <property type="entry name" value="RING"/>
    <property type="match status" value="1"/>
</dbReference>
<keyword evidence="9" id="KW-1185">Reference proteome</keyword>
<feature type="compositionally biased region" description="Pro residues" evidence="5">
    <location>
        <begin position="95"/>
        <end position="109"/>
    </location>
</feature>
<comment type="caution">
    <text evidence="8">The sequence shown here is derived from an EMBL/GenBank/DDBJ whole genome shotgun (WGS) entry which is preliminary data.</text>
</comment>
<dbReference type="Gene3D" id="3.30.40.10">
    <property type="entry name" value="Zinc/RING finger domain, C3HC4 (zinc finger)"/>
    <property type="match status" value="1"/>
</dbReference>
<dbReference type="Proteomes" id="UP000736164">
    <property type="component" value="Unassembled WGS sequence"/>
</dbReference>
<dbReference type="AlphaFoldDB" id="A0A8J7NNB3"/>
<evidence type="ECO:0000256" key="6">
    <source>
        <dbReference type="SAM" id="Phobius"/>
    </source>
</evidence>
<evidence type="ECO:0000256" key="2">
    <source>
        <dbReference type="ARBA" id="ARBA00022771"/>
    </source>
</evidence>
<dbReference type="InterPro" id="IPR042973">
    <property type="entry name" value="RNF222"/>
</dbReference>
<evidence type="ECO:0000313" key="9">
    <source>
        <dbReference type="Proteomes" id="UP000736164"/>
    </source>
</evidence>
<dbReference type="PROSITE" id="PS50089">
    <property type="entry name" value="ZF_RING_2"/>
    <property type="match status" value="1"/>
</dbReference>
<protein>
    <submittedName>
        <fullName evidence="8">RN222 protein</fullName>
    </submittedName>
</protein>
<gene>
    <name evidence="8" type="primary">Rnf222</name>
    <name evidence="8" type="ORF">GTO95_0012984</name>
</gene>
<accession>A0A8J7NNB3</accession>
<dbReference type="InterPro" id="IPR027370">
    <property type="entry name" value="Znf-RING_euk"/>
</dbReference>
<dbReference type="PANTHER" id="PTHR47095">
    <property type="entry name" value="RING FINGER PROTEIN 222"/>
    <property type="match status" value="1"/>
</dbReference>
<dbReference type="GO" id="GO:0008270">
    <property type="term" value="F:zinc ion binding"/>
    <property type="evidence" value="ECO:0007669"/>
    <property type="project" value="UniProtKB-KW"/>
</dbReference>
<sequence>MSTGDNSTEAGSDECPVCYETFKDNKRTLSCGHVFCHDCLVKTLVGANRGGHITRHNIICPMCRHLTFLTDHGADVVKVKSASKDAQILEVPLSPPPVPPFHHPLPPQTPARHGDSGASRAVRFFRRASSRRVSSRPPGLAPTLQIFTITSQGRPMADEDAVSVTAVTSVIPVPRRRSRLTCAKARWVLTCLVAVIVAAVVIAVIQCTMWR</sequence>
<keyword evidence="1" id="KW-0479">Metal-binding</keyword>
<evidence type="ECO:0000256" key="5">
    <source>
        <dbReference type="SAM" id="MobiDB-lite"/>
    </source>
</evidence>
<keyword evidence="6" id="KW-0472">Membrane</keyword>
<keyword evidence="2 4" id="KW-0863">Zinc-finger</keyword>
<feature type="region of interest" description="Disordered" evidence="5">
    <location>
        <begin position="95"/>
        <end position="117"/>
    </location>
</feature>
<evidence type="ECO:0000256" key="3">
    <source>
        <dbReference type="ARBA" id="ARBA00022833"/>
    </source>
</evidence>
<dbReference type="SUPFAM" id="SSF57850">
    <property type="entry name" value="RING/U-box"/>
    <property type="match status" value="1"/>
</dbReference>
<dbReference type="InterPro" id="IPR013083">
    <property type="entry name" value="Znf_RING/FYVE/PHD"/>
</dbReference>
<organism evidence="8 9">
    <name type="scientific">Atractosteus spatula</name>
    <name type="common">Alligator gar</name>
    <name type="synonym">Lepisosteus spatula</name>
    <dbReference type="NCBI Taxonomy" id="7917"/>
    <lineage>
        <taxon>Eukaryota</taxon>
        <taxon>Metazoa</taxon>
        <taxon>Chordata</taxon>
        <taxon>Craniata</taxon>
        <taxon>Vertebrata</taxon>
        <taxon>Euteleostomi</taxon>
        <taxon>Actinopterygii</taxon>
        <taxon>Neopterygii</taxon>
        <taxon>Holostei</taxon>
        <taxon>Semionotiformes</taxon>
        <taxon>Lepisosteidae</taxon>
        <taxon>Atractosteus</taxon>
    </lineage>
</organism>
<keyword evidence="6" id="KW-0812">Transmembrane</keyword>
<dbReference type="InterPro" id="IPR017907">
    <property type="entry name" value="Znf_RING_CS"/>
</dbReference>
<dbReference type="InterPro" id="IPR001841">
    <property type="entry name" value="Znf_RING"/>
</dbReference>
<reference evidence="8" key="1">
    <citation type="journal article" date="2021" name="Cell">
        <title>Tracing the genetic footprints of vertebrate landing in non-teleost ray-finned fishes.</title>
        <authorList>
            <person name="Bi X."/>
            <person name="Wang K."/>
            <person name="Yang L."/>
            <person name="Pan H."/>
            <person name="Jiang H."/>
            <person name="Wei Q."/>
            <person name="Fang M."/>
            <person name="Yu H."/>
            <person name="Zhu C."/>
            <person name="Cai Y."/>
            <person name="He Y."/>
            <person name="Gan X."/>
            <person name="Zeng H."/>
            <person name="Yu D."/>
            <person name="Zhu Y."/>
            <person name="Jiang H."/>
            <person name="Qiu Q."/>
            <person name="Yang H."/>
            <person name="Zhang Y.E."/>
            <person name="Wang W."/>
            <person name="Zhu M."/>
            <person name="He S."/>
            <person name="Zhang G."/>
        </authorList>
    </citation>
    <scope>NUCLEOTIDE SEQUENCE</scope>
    <source>
        <strain evidence="8">Allg_001</strain>
    </source>
</reference>
<keyword evidence="3" id="KW-0862">Zinc</keyword>
<dbReference type="Pfam" id="PF13445">
    <property type="entry name" value="zf-RING_UBOX"/>
    <property type="match status" value="1"/>
</dbReference>